<dbReference type="EMBL" id="SDMP01000005">
    <property type="protein sequence ID" value="RYR57714.1"/>
    <property type="molecule type" value="Genomic_DNA"/>
</dbReference>
<evidence type="ECO:0008006" key="3">
    <source>
        <dbReference type="Google" id="ProtNLM"/>
    </source>
</evidence>
<organism evidence="1 2">
    <name type="scientific">Arachis hypogaea</name>
    <name type="common">Peanut</name>
    <dbReference type="NCBI Taxonomy" id="3818"/>
    <lineage>
        <taxon>Eukaryota</taxon>
        <taxon>Viridiplantae</taxon>
        <taxon>Streptophyta</taxon>
        <taxon>Embryophyta</taxon>
        <taxon>Tracheophyta</taxon>
        <taxon>Spermatophyta</taxon>
        <taxon>Magnoliopsida</taxon>
        <taxon>eudicotyledons</taxon>
        <taxon>Gunneridae</taxon>
        <taxon>Pentapetalae</taxon>
        <taxon>rosids</taxon>
        <taxon>fabids</taxon>
        <taxon>Fabales</taxon>
        <taxon>Fabaceae</taxon>
        <taxon>Papilionoideae</taxon>
        <taxon>50 kb inversion clade</taxon>
        <taxon>dalbergioids sensu lato</taxon>
        <taxon>Dalbergieae</taxon>
        <taxon>Pterocarpus clade</taxon>
        <taxon>Arachis</taxon>
    </lineage>
</organism>
<evidence type="ECO:0000313" key="1">
    <source>
        <dbReference type="EMBL" id="RYR57714.1"/>
    </source>
</evidence>
<gene>
    <name evidence="1" type="ORF">Ahy_A05g023422</name>
</gene>
<name>A0A445D3V3_ARAHY</name>
<dbReference type="Proteomes" id="UP000289738">
    <property type="component" value="Chromosome A05"/>
</dbReference>
<dbReference type="GO" id="GO:0016866">
    <property type="term" value="F:intramolecular transferase activity"/>
    <property type="evidence" value="ECO:0007669"/>
    <property type="project" value="InterPro"/>
</dbReference>
<accession>A0A445D3V3</accession>
<sequence>MWKLKIGEGGKDLISANNFIRRQHWEFDPNTGTPQERAHLETLRQHFIKNRFSTKQSSDLLMRIIQVFFSSSLK</sequence>
<reference evidence="1 2" key="1">
    <citation type="submission" date="2019-01" db="EMBL/GenBank/DDBJ databases">
        <title>Sequencing of cultivated peanut Arachis hypogaea provides insights into genome evolution and oil improvement.</title>
        <authorList>
            <person name="Chen X."/>
        </authorList>
    </citation>
    <scope>NUCLEOTIDE SEQUENCE [LARGE SCALE GENOMIC DNA]</scope>
    <source>
        <strain evidence="2">cv. Fuhuasheng</strain>
        <tissue evidence="1">Leaves</tissue>
    </source>
</reference>
<dbReference type="GO" id="GO:0005811">
    <property type="term" value="C:lipid droplet"/>
    <property type="evidence" value="ECO:0007669"/>
    <property type="project" value="InterPro"/>
</dbReference>
<dbReference type="PANTHER" id="PTHR11764:SF19">
    <property type="entry name" value="TERPENE CYCLASE_MUTASE FAMILY MEMBER"/>
    <property type="match status" value="1"/>
</dbReference>
<comment type="caution">
    <text evidence="1">The sequence shown here is derived from an EMBL/GenBank/DDBJ whole genome shotgun (WGS) entry which is preliminary data.</text>
</comment>
<dbReference type="PANTHER" id="PTHR11764">
    <property type="entry name" value="TERPENE CYCLASE/MUTASE FAMILY MEMBER"/>
    <property type="match status" value="1"/>
</dbReference>
<keyword evidence="2" id="KW-1185">Reference proteome</keyword>
<proteinExistence type="predicted"/>
<dbReference type="InterPro" id="IPR018333">
    <property type="entry name" value="Squalene_cyclase"/>
</dbReference>
<dbReference type="STRING" id="3818.A0A445D3V3"/>
<dbReference type="AlphaFoldDB" id="A0A445D3V3"/>
<evidence type="ECO:0000313" key="2">
    <source>
        <dbReference type="Proteomes" id="UP000289738"/>
    </source>
</evidence>
<protein>
    <recommendedName>
        <fullName evidence="3">Squalene cyclase N-terminal domain-containing protein</fullName>
    </recommendedName>
</protein>
<dbReference type="GO" id="GO:0016104">
    <property type="term" value="P:triterpenoid biosynthetic process"/>
    <property type="evidence" value="ECO:0007669"/>
    <property type="project" value="InterPro"/>
</dbReference>